<evidence type="ECO:0000256" key="7">
    <source>
        <dbReference type="ARBA" id="ARBA00022777"/>
    </source>
</evidence>
<dbReference type="Pfam" id="PF02518">
    <property type="entry name" value="HATPase_c"/>
    <property type="match status" value="1"/>
</dbReference>
<evidence type="ECO:0000256" key="8">
    <source>
        <dbReference type="ARBA" id="ARBA00022989"/>
    </source>
</evidence>
<dbReference type="AlphaFoldDB" id="A0A645AA43"/>
<dbReference type="SMART" id="SM00388">
    <property type="entry name" value="HisKA"/>
    <property type="match status" value="1"/>
</dbReference>
<keyword evidence="9" id="KW-0902">Two-component regulatory system</keyword>
<keyword evidence="4" id="KW-0597">Phosphoprotein</keyword>
<protein>
    <recommendedName>
        <fullName evidence="3">histidine kinase</fullName>
        <ecNumber evidence="3">2.7.13.3</ecNumber>
    </recommendedName>
</protein>
<evidence type="ECO:0000256" key="3">
    <source>
        <dbReference type="ARBA" id="ARBA00012438"/>
    </source>
</evidence>
<dbReference type="InterPro" id="IPR004358">
    <property type="entry name" value="Sig_transdc_His_kin-like_C"/>
</dbReference>
<evidence type="ECO:0000256" key="1">
    <source>
        <dbReference type="ARBA" id="ARBA00000085"/>
    </source>
</evidence>
<feature type="transmembrane region" description="Helical" evidence="11">
    <location>
        <begin position="131"/>
        <end position="154"/>
    </location>
</feature>
<dbReference type="SUPFAM" id="SSF47384">
    <property type="entry name" value="Homodimeric domain of signal transducing histidine kinase"/>
    <property type="match status" value="1"/>
</dbReference>
<evidence type="ECO:0000313" key="14">
    <source>
        <dbReference type="EMBL" id="MPM50070.1"/>
    </source>
</evidence>
<dbReference type="InterPro" id="IPR003661">
    <property type="entry name" value="HisK_dim/P_dom"/>
</dbReference>
<dbReference type="SUPFAM" id="SSF55874">
    <property type="entry name" value="ATPase domain of HSP90 chaperone/DNA topoisomerase II/histidine kinase"/>
    <property type="match status" value="1"/>
</dbReference>
<dbReference type="PROSITE" id="PS50885">
    <property type="entry name" value="HAMP"/>
    <property type="match status" value="1"/>
</dbReference>
<dbReference type="Gene3D" id="1.10.287.130">
    <property type="match status" value="1"/>
</dbReference>
<dbReference type="InterPro" id="IPR005467">
    <property type="entry name" value="His_kinase_dom"/>
</dbReference>
<dbReference type="EMBL" id="VSSQ01012800">
    <property type="protein sequence ID" value="MPM50070.1"/>
    <property type="molecule type" value="Genomic_DNA"/>
</dbReference>
<dbReference type="PANTHER" id="PTHR45436:SF5">
    <property type="entry name" value="SENSOR HISTIDINE KINASE TRCS"/>
    <property type="match status" value="1"/>
</dbReference>
<dbReference type="CDD" id="cd00075">
    <property type="entry name" value="HATPase"/>
    <property type="match status" value="1"/>
</dbReference>
<dbReference type="PRINTS" id="PR00344">
    <property type="entry name" value="BCTRLSENSOR"/>
</dbReference>
<dbReference type="InterPro" id="IPR036097">
    <property type="entry name" value="HisK_dim/P_sf"/>
</dbReference>
<dbReference type="InterPro" id="IPR050428">
    <property type="entry name" value="TCS_sensor_his_kinase"/>
</dbReference>
<sequence length="496" mass="52472">MVTTIVAQRVLMRQLDDRLAGVLTRQQNAVNNPGQGYPGGVDLPGQPIGTVVVVVPPTKIAQQGMLTPEGIRPVPSEAALVALSAVAPDSGAHSLVLDQLGPYRAMAVTDHRDVVVVGLPLTETRSAVIKLVWTVAILSVLATAASVITVYVVVVRKTRPLTDLAAVAREVSAMPLEHGNVDLGLRVPAPRYAHAAEVAEVGDAFNQMLGHVESALQARQISESKVRRFVADASHELRTPLAAIRGYAELTRRGRATMPAQIAHFLDRIDAEAERMSGLVEDLLLLARLENQVAPEVEPVDLTEIVVNAVTDAQAAGPDHRWSLDVPTDPVTVIGDHRRLHQVVANLLANARTHTPPGTRVMTRVTVAAAPPMIGTQARTAAFGEPSPGTVREAVLTVHDNGPGIPNAMIKQVFDRFVRADSSRARIRDASAAHNGGSTGLGLSIVAAVVAAHGGQVTVTSRCAEDLSGPAAQHPDTWTTFTVRLPLAPVPRPTPA</sequence>
<evidence type="ECO:0000256" key="11">
    <source>
        <dbReference type="SAM" id="Phobius"/>
    </source>
</evidence>
<feature type="domain" description="Histidine kinase" evidence="12">
    <location>
        <begin position="232"/>
        <end position="489"/>
    </location>
</feature>
<name>A0A645AA43_9ZZZZ</name>
<keyword evidence="5 14" id="KW-0808">Transferase</keyword>
<reference evidence="14" key="1">
    <citation type="submission" date="2019-08" db="EMBL/GenBank/DDBJ databases">
        <authorList>
            <person name="Kucharzyk K."/>
            <person name="Murdoch R.W."/>
            <person name="Higgins S."/>
            <person name="Loffler F."/>
        </authorList>
    </citation>
    <scope>NUCLEOTIDE SEQUENCE</scope>
</reference>
<dbReference type="PANTHER" id="PTHR45436">
    <property type="entry name" value="SENSOR HISTIDINE KINASE YKOH"/>
    <property type="match status" value="1"/>
</dbReference>
<dbReference type="GO" id="GO:0005886">
    <property type="term" value="C:plasma membrane"/>
    <property type="evidence" value="ECO:0007669"/>
    <property type="project" value="TreeGrafter"/>
</dbReference>
<evidence type="ECO:0000256" key="9">
    <source>
        <dbReference type="ARBA" id="ARBA00023012"/>
    </source>
</evidence>
<evidence type="ECO:0000256" key="2">
    <source>
        <dbReference type="ARBA" id="ARBA00004370"/>
    </source>
</evidence>
<dbReference type="InterPro" id="IPR036890">
    <property type="entry name" value="HATPase_C_sf"/>
</dbReference>
<keyword evidence="10 11" id="KW-0472">Membrane</keyword>
<dbReference type="EC" id="2.7.13.3" evidence="3"/>
<dbReference type="Pfam" id="PF00512">
    <property type="entry name" value="HisKA"/>
    <property type="match status" value="1"/>
</dbReference>
<evidence type="ECO:0000256" key="5">
    <source>
        <dbReference type="ARBA" id="ARBA00022679"/>
    </source>
</evidence>
<dbReference type="CDD" id="cd06225">
    <property type="entry name" value="HAMP"/>
    <property type="match status" value="1"/>
</dbReference>
<evidence type="ECO:0000256" key="6">
    <source>
        <dbReference type="ARBA" id="ARBA00022692"/>
    </source>
</evidence>
<dbReference type="FunFam" id="1.10.287.130:FF:000001">
    <property type="entry name" value="Two-component sensor histidine kinase"/>
    <property type="match status" value="1"/>
</dbReference>
<dbReference type="Gene3D" id="6.10.340.10">
    <property type="match status" value="1"/>
</dbReference>
<dbReference type="GO" id="GO:0000155">
    <property type="term" value="F:phosphorelay sensor kinase activity"/>
    <property type="evidence" value="ECO:0007669"/>
    <property type="project" value="InterPro"/>
</dbReference>
<evidence type="ECO:0000259" key="12">
    <source>
        <dbReference type="PROSITE" id="PS50109"/>
    </source>
</evidence>
<comment type="caution">
    <text evidence="14">The sequence shown here is derived from an EMBL/GenBank/DDBJ whole genome shotgun (WGS) entry which is preliminary data.</text>
</comment>
<dbReference type="CDD" id="cd00082">
    <property type="entry name" value="HisKA"/>
    <property type="match status" value="1"/>
</dbReference>
<dbReference type="InterPro" id="IPR003594">
    <property type="entry name" value="HATPase_dom"/>
</dbReference>
<dbReference type="PROSITE" id="PS50109">
    <property type="entry name" value="HIS_KIN"/>
    <property type="match status" value="1"/>
</dbReference>
<dbReference type="SMART" id="SM00304">
    <property type="entry name" value="HAMP"/>
    <property type="match status" value="1"/>
</dbReference>
<evidence type="ECO:0000256" key="4">
    <source>
        <dbReference type="ARBA" id="ARBA00022553"/>
    </source>
</evidence>
<keyword evidence="8 11" id="KW-1133">Transmembrane helix</keyword>
<organism evidence="14">
    <name type="scientific">bioreactor metagenome</name>
    <dbReference type="NCBI Taxonomy" id="1076179"/>
    <lineage>
        <taxon>unclassified sequences</taxon>
        <taxon>metagenomes</taxon>
        <taxon>ecological metagenomes</taxon>
    </lineage>
</organism>
<comment type="subcellular location">
    <subcellularLocation>
        <location evidence="2">Membrane</location>
    </subcellularLocation>
</comment>
<evidence type="ECO:0000256" key="10">
    <source>
        <dbReference type="ARBA" id="ARBA00023136"/>
    </source>
</evidence>
<dbReference type="Gene3D" id="3.30.565.10">
    <property type="entry name" value="Histidine kinase-like ATPase, C-terminal domain"/>
    <property type="match status" value="1"/>
</dbReference>
<comment type="catalytic activity">
    <reaction evidence="1">
        <text>ATP + protein L-histidine = ADP + protein N-phospho-L-histidine.</text>
        <dbReference type="EC" id="2.7.13.3"/>
    </reaction>
</comment>
<dbReference type="InterPro" id="IPR003660">
    <property type="entry name" value="HAMP_dom"/>
</dbReference>
<accession>A0A645AA43</accession>
<feature type="domain" description="HAMP" evidence="13">
    <location>
        <begin position="158"/>
        <end position="217"/>
    </location>
</feature>
<evidence type="ECO:0000259" key="13">
    <source>
        <dbReference type="PROSITE" id="PS50885"/>
    </source>
</evidence>
<dbReference type="SMART" id="SM00387">
    <property type="entry name" value="HATPase_c"/>
    <property type="match status" value="1"/>
</dbReference>
<proteinExistence type="predicted"/>
<gene>
    <name evidence="14" type="primary">tcrY_1</name>
    <name evidence="14" type="ORF">SDC9_96804</name>
</gene>
<keyword evidence="7 14" id="KW-0418">Kinase</keyword>
<keyword evidence="6 11" id="KW-0812">Transmembrane</keyword>